<gene>
    <name evidence="1" type="ORF">GS634_15555</name>
</gene>
<organism evidence="1 2">
    <name type="scientific">Ruegeria atlantica</name>
    <dbReference type="NCBI Taxonomy" id="81569"/>
    <lineage>
        <taxon>Bacteria</taxon>
        <taxon>Pseudomonadati</taxon>
        <taxon>Pseudomonadota</taxon>
        <taxon>Alphaproteobacteria</taxon>
        <taxon>Rhodobacterales</taxon>
        <taxon>Roseobacteraceae</taxon>
        <taxon>Ruegeria</taxon>
    </lineage>
</organism>
<reference evidence="1" key="1">
    <citation type="submission" date="2019-12" db="EMBL/GenBank/DDBJ databases">
        <title>Ruegeria JWLKs population differentiation of coral mucus and skeleton niches.</title>
        <authorList>
            <person name="Luo D."/>
        </authorList>
    </citation>
    <scope>NUCLEOTIDE SEQUENCE</scope>
    <source>
        <strain evidence="1">HKCCD6181</strain>
    </source>
</reference>
<protein>
    <submittedName>
        <fullName evidence="1">Uncharacterized protein</fullName>
    </submittedName>
</protein>
<sequence>MRPTIPAEQAEALFKKFAQTVPVAKIPKFIGCTRAQASLLLQSGILSPVIKDDGDTSGRHKGVDADSLNELIDAMRQLGSSVAESSEGMLNIGETAGALNVPSMDVLALLLDGRLNKIELLPIGLKFKLVLVNLEEVAKKLGVKACQTGLTISEASREILVPTKTVRFLLRARDPNGYPALKSCGQVRHMGEMHDLVDQESLRSFKARYGILRLLVPSSTGSPTSNEKSYRFSTWTALLSGLFLWQVIFSVGGNDLVLWAIWQPNTKLPLFFH</sequence>
<accession>A0AA91BUX4</accession>
<name>A0AA91BUX4_9RHOB</name>
<dbReference type="AlphaFoldDB" id="A0AA91BUX4"/>
<evidence type="ECO:0000313" key="1">
    <source>
        <dbReference type="EMBL" id="NOE19543.1"/>
    </source>
</evidence>
<comment type="caution">
    <text evidence="1">The sequence shown here is derived from an EMBL/GenBank/DDBJ whole genome shotgun (WGS) entry which is preliminary data.</text>
</comment>
<dbReference type="RefSeq" id="WP_171331089.1">
    <property type="nucleotide sequence ID" value="NZ_WVRA01000005.1"/>
</dbReference>
<proteinExistence type="predicted"/>
<dbReference type="EMBL" id="WVRA01000005">
    <property type="protein sequence ID" value="NOE19543.1"/>
    <property type="molecule type" value="Genomic_DNA"/>
</dbReference>
<evidence type="ECO:0000313" key="2">
    <source>
        <dbReference type="Proteomes" id="UP000597886"/>
    </source>
</evidence>
<dbReference type="Proteomes" id="UP000597886">
    <property type="component" value="Unassembled WGS sequence"/>
</dbReference>